<evidence type="ECO:0000313" key="7">
    <source>
        <dbReference type="Proteomes" id="UP000055611"/>
    </source>
</evidence>
<feature type="domain" description="Carbohydrate kinase PfkB" evidence="3">
    <location>
        <begin position="195"/>
        <end position="493"/>
    </location>
</feature>
<protein>
    <submittedName>
        <fullName evidence="5">Cytidyltransferase</fullName>
    </submittedName>
    <submittedName>
        <fullName evidence="6">RfaE bifunctional protein nucleotidyltransferase chain/domain</fullName>
    </submittedName>
</protein>
<evidence type="ECO:0000259" key="3">
    <source>
        <dbReference type="Pfam" id="PF00294"/>
    </source>
</evidence>
<dbReference type="SUPFAM" id="SSF52374">
    <property type="entry name" value="Nucleotidylyl transferase"/>
    <property type="match status" value="1"/>
</dbReference>
<dbReference type="Gene3D" id="3.40.50.620">
    <property type="entry name" value="HUPs"/>
    <property type="match status" value="1"/>
</dbReference>
<dbReference type="Pfam" id="PF01467">
    <property type="entry name" value="CTP_transf_like"/>
    <property type="match status" value="1"/>
</dbReference>
<dbReference type="OrthoDB" id="9795543at2"/>
<dbReference type="EMBL" id="CP014206">
    <property type="protein sequence ID" value="AMK11500.1"/>
    <property type="molecule type" value="Genomic_DNA"/>
</dbReference>
<keyword evidence="7" id="KW-1185">Reference proteome</keyword>
<evidence type="ECO:0000256" key="1">
    <source>
        <dbReference type="ARBA" id="ARBA00023268"/>
    </source>
</evidence>
<organism evidence="6 8">
    <name type="scientific">Pseudodesulfovibrio indicus</name>
    <dbReference type="NCBI Taxonomy" id="1716143"/>
    <lineage>
        <taxon>Bacteria</taxon>
        <taxon>Pseudomonadati</taxon>
        <taxon>Thermodesulfobacteriota</taxon>
        <taxon>Desulfovibrionia</taxon>
        <taxon>Desulfovibrionales</taxon>
        <taxon>Desulfovibrionaceae</taxon>
    </lineage>
</organism>
<dbReference type="InterPro" id="IPR014729">
    <property type="entry name" value="Rossmann-like_a/b/a_fold"/>
</dbReference>
<dbReference type="SUPFAM" id="SSF53613">
    <property type="entry name" value="Ribokinase-like"/>
    <property type="match status" value="1"/>
</dbReference>
<evidence type="ECO:0000313" key="8">
    <source>
        <dbReference type="Proteomes" id="UP000295506"/>
    </source>
</evidence>
<dbReference type="Proteomes" id="UP000055611">
    <property type="component" value="Chromosome"/>
</dbReference>
<name>A0A126QN37_9BACT</name>
<dbReference type="RefSeq" id="WP_078063752.1">
    <property type="nucleotide sequence ID" value="NZ_CP014206.1"/>
</dbReference>
<dbReference type="InterPro" id="IPR004821">
    <property type="entry name" value="Cyt_trans-like"/>
</dbReference>
<dbReference type="KEGG" id="dej:AWY79_10415"/>
<dbReference type="EMBL" id="SOBK01000003">
    <property type="protein sequence ID" value="TDT89900.1"/>
    <property type="molecule type" value="Genomic_DNA"/>
</dbReference>
<reference evidence="5 7" key="1">
    <citation type="journal article" date="2016" name="Front. Microbiol.">
        <title>Genome Sequence of the Piezophilic, Mesophilic Sulfate-Reducing Bacterium Desulfovibrio indicus J2T.</title>
        <authorList>
            <person name="Cao J."/>
            <person name="Maignien L."/>
            <person name="Shao Z."/>
            <person name="Alain K."/>
            <person name="Jebbar M."/>
        </authorList>
    </citation>
    <scope>NUCLEOTIDE SEQUENCE [LARGE SCALE GENOMIC DNA]</scope>
    <source>
        <strain evidence="5 7">J2</strain>
    </source>
</reference>
<dbReference type="AlphaFoldDB" id="A0A126QN37"/>
<dbReference type="GO" id="GO:0033785">
    <property type="term" value="F:heptose 7-phosphate kinase activity"/>
    <property type="evidence" value="ECO:0007669"/>
    <property type="project" value="TreeGrafter"/>
</dbReference>
<gene>
    <name evidence="5" type="ORF">AWY79_10415</name>
    <name evidence="6" type="ORF">EDC59_103198</name>
</gene>
<keyword evidence="2" id="KW-0119">Carbohydrate metabolism</keyword>
<dbReference type="Gene3D" id="3.40.1190.20">
    <property type="match status" value="1"/>
</dbReference>
<dbReference type="NCBIfam" id="TIGR00125">
    <property type="entry name" value="cyt_tran_rel"/>
    <property type="match status" value="1"/>
</dbReference>
<evidence type="ECO:0000313" key="6">
    <source>
        <dbReference type="EMBL" id="TDT89900.1"/>
    </source>
</evidence>
<dbReference type="GO" id="GO:0033786">
    <property type="term" value="F:heptose-1-phosphate adenylyltransferase activity"/>
    <property type="evidence" value="ECO:0007669"/>
    <property type="project" value="TreeGrafter"/>
</dbReference>
<reference evidence="6 8" key="2">
    <citation type="submission" date="2019-03" db="EMBL/GenBank/DDBJ databases">
        <title>Genomic Encyclopedia of Type Strains, Phase IV (KMG-IV): sequencing the most valuable type-strain genomes for metagenomic binning, comparative biology and taxonomic classification.</title>
        <authorList>
            <person name="Goeker M."/>
        </authorList>
    </citation>
    <scope>NUCLEOTIDE SEQUENCE [LARGE SCALE GENOMIC DNA]</scope>
    <source>
        <strain evidence="6 8">DSM 101483</strain>
    </source>
</reference>
<dbReference type="PANTHER" id="PTHR46969">
    <property type="entry name" value="BIFUNCTIONAL PROTEIN HLDE"/>
    <property type="match status" value="1"/>
</dbReference>
<keyword evidence="1" id="KW-0511">Multifunctional enzyme</keyword>
<dbReference type="InterPro" id="IPR029056">
    <property type="entry name" value="Ribokinase-like"/>
</dbReference>
<feature type="domain" description="Cytidyltransferase-like" evidence="4">
    <location>
        <begin position="31"/>
        <end position="156"/>
    </location>
</feature>
<dbReference type="GO" id="GO:0005829">
    <property type="term" value="C:cytosol"/>
    <property type="evidence" value="ECO:0007669"/>
    <property type="project" value="TreeGrafter"/>
</dbReference>
<evidence type="ECO:0000259" key="4">
    <source>
        <dbReference type="Pfam" id="PF01467"/>
    </source>
</evidence>
<dbReference type="PANTHER" id="PTHR46969:SF1">
    <property type="entry name" value="BIFUNCTIONAL PROTEIN HLDE"/>
    <property type="match status" value="1"/>
</dbReference>
<dbReference type="InterPro" id="IPR011611">
    <property type="entry name" value="PfkB_dom"/>
</dbReference>
<dbReference type="Pfam" id="PF00294">
    <property type="entry name" value="PfkB"/>
    <property type="match status" value="1"/>
</dbReference>
<proteinExistence type="predicted"/>
<sequence>MPIDTKIKSIDELVEIVADLKKAGKKVVHCHGVFDLLHIGHIRYFRQASEWGDVLVVTVSPDRFVDKGPNRPAFGEQLRAEGVASQDAVDLVAINEWPTAEELLRRLRPDIYVKGSDFKSIDADPTGKLRLEADVCEEIGAELRLTQEIVFSSTNLINRFMSSFSDDVQEYLDMFRSRYSIADVEKVVDRLASLKVAVIGDTILDDYQYCSPLGASSKEPVMAFSHTGGDLFAGGVLAIANHLSNLVERVDMFTVLGEADTQEEFVRERLNPNVVPHFAYQKNAPTLRKRRYIEGYTMVKLFEIYHMDDTGLDPERDAELRDRFRGTAGGADVVVAADFGHGAISPETRETLSQSRFLAVNTQANAGNRGFHTISAYGRCDFISLAEPELRLDARDKVTGVIPLTDDVRQRLGASMVAVTRGKKGSYVLADNGVGVLVPAFASKVVDKIGSGDAFFSVASLVASLKDVSPEIVAFLGNVAGAIAVGIVGNQKSVTRQAIMKYVTSLLK</sequence>
<dbReference type="Proteomes" id="UP000295506">
    <property type="component" value="Unassembled WGS sequence"/>
</dbReference>
<accession>A0A126QN37</accession>
<evidence type="ECO:0000256" key="2">
    <source>
        <dbReference type="ARBA" id="ARBA00023277"/>
    </source>
</evidence>
<evidence type="ECO:0000313" key="5">
    <source>
        <dbReference type="EMBL" id="AMK11500.1"/>
    </source>
</evidence>